<keyword evidence="3" id="KW-0813">Transport</keyword>
<dbReference type="InterPro" id="IPR014729">
    <property type="entry name" value="Rossmann-like_a/b/a_fold"/>
</dbReference>
<dbReference type="SMART" id="SM00893">
    <property type="entry name" value="ETF"/>
    <property type="match status" value="1"/>
</dbReference>
<dbReference type="Pfam" id="PF01012">
    <property type="entry name" value="ETF"/>
    <property type="match status" value="1"/>
</dbReference>
<keyword evidence="6" id="KW-0274">FAD</keyword>
<feature type="binding site" evidence="6">
    <location>
        <position position="186"/>
    </location>
    <ligand>
        <name>FAD</name>
        <dbReference type="ChEBI" id="CHEBI:57692"/>
    </ligand>
</feature>
<dbReference type="Proteomes" id="UP000463388">
    <property type="component" value="Unassembled WGS sequence"/>
</dbReference>
<dbReference type="SUPFAM" id="SSF52402">
    <property type="entry name" value="Adenine nucleotide alpha hydrolases-like"/>
    <property type="match status" value="1"/>
</dbReference>
<dbReference type="FunFam" id="3.40.50.1220:FF:000004">
    <property type="entry name" value="Electron transfer flavoprotein"/>
    <property type="match status" value="1"/>
</dbReference>
<gene>
    <name evidence="8" type="ORF">GKZ27_04470</name>
</gene>
<dbReference type="EMBL" id="WSRR01000007">
    <property type="protein sequence ID" value="MVX60715.1"/>
    <property type="molecule type" value="Genomic_DNA"/>
</dbReference>
<keyword evidence="9" id="KW-1185">Reference proteome</keyword>
<evidence type="ECO:0000256" key="3">
    <source>
        <dbReference type="ARBA" id="ARBA00022448"/>
    </source>
</evidence>
<dbReference type="GO" id="GO:0033539">
    <property type="term" value="P:fatty acid beta-oxidation using acyl-CoA dehydrogenase"/>
    <property type="evidence" value="ECO:0007669"/>
    <property type="project" value="TreeGrafter"/>
</dbReference>
<dbReference type="GO" id="GO:0009055">
    <property type="term" value="F:electron transfer activity"/>
    <property type="evidence" value="ECO:0007669"/>
    <property type="project" value="InterPro"/>
</dbReference>
<evidence type="ECO:0000256" key="4">
    <source>
        <dbReference type="ARBA" id="ARBA00022630"/>
    </source>
</evidence>
<comment type="function">
    <text evidence="5">The electron transfer flavoprotein serves as a specific electron acceptor for other dehydrogenases. It transfers the electrons to the main respiratory chain via ETF-ubiquinone oxidoreductase (ETF dehydrogenase).</text>
</comment>
<dbReference type="Pfam" id="PF00766">
    <property type="entry name" value="ETF_alpha"/>
    <property type="match status" value="1"/>
</dbReference>
<accession>A0A6N8JLD0</accession>
<dbReference type="SUPFAM" id="SSF52467">
    <property type="entry name" value="DHS-like NAD/FAD-binding domain"/>
    <property type="match status" value="1"/>
</dbReference>
<evidence type="ECO:0000256" key="6">
    <source>
        <dbReference type="PIRSR" id="PIRSR000089-1"/>
    </source>
</evidence>
<feature type="binding site" evidence="6">
    <location>
        <begin position="243"/>
        <end position="250"/>
    </location>
    <ligand>
        <name>FAD</name>
        <dbReference type="ChEBI" id="CHEBI:57692"/>
    </ligand>
</feature>
<dbReference type="InterPro" id="IPR014731">
    <property type="entry name" value="ETF_asu_C"/>
</dbReference>
<proteinExistence type="inferred from homology"/>
<dbReference type="GO" id="GO:0050660">
    <property type="term" value="F:flavin adenine dinucleotide binding"/>
    <property type="evidence" value="ECO:0007669"/>
    <property type="project" value="InterPro"/>
</dbReference>
<dbReference type="AlphaFoldDB" id="A0A6N8JLD0"/>
<dbReference type="RefSeq" id="WP_160345379.1">
    <property type="nucleotide sequence ID" value="NZ_WSRR01000007.1"/>
</dbReference>
<comment type="caution">
    <text evidence="8">The sequence shown here is derived from an EMBL/GenBank/DDBJ whole genome shotgun (WGS) entry which is preliminary data.</text>
</comment>
<dbReference type="PIRSF" id="PIRSF000089">
    <property type="entry name" value="Electra_flavoP_a"/>
    <property type="match status" value="1"/>
</dbReference>
<dbReference type="Gene3D" id="3.40.50.1220">
    <property type="entry name" value="TPP-binding domain"/>
    <property type="match status" value="1"/>
</dbReference>
<dbReference type="InterPro" id="IPR001308">
    <property type="entry name" value="ETF_a/FixB"/>
</dbReference>
<evidence type="ECO:0000256" key="1">
    <source>
        <dbReference type="ARBA" id="ARBA00005817"/>
    </source>
</evidence>
<feature type="binding site" evidence="6">
    <location>
        <position position="264"/>
    </location>
    <ligand>
        <name>FAD</name>
        <dbReference type="ChEBI" id="CHEBI:57692"/>
    </ligand>
</feature>
<dbReference type="PANTHER" id="PTHR43153:SF1">
    <property type="entry name" value="ELECTRON TRANSFER FLAVOPROTEIN SUBUNIT ALPHA, MITOCHONDRIAL"/>
    <property type="match status" value="1"/>
</dbReference>
<dbReference type="InterPro" id="IPR029035">
    <property type="entry name" value="DHS-like_NAD/FAD-binding_dom"/>
</dbReference>
<comment type="cofactor">
    <cofactor evidence="6">
        <name>FAD</name>
        <dbReference type="ChEBI" id="CHEBI:57692"/>
    </cofactor>
    <text evidence="6">Binds 1 FAD per dimer.</text>
</comment>
<evidence type="ECO:0000259" key="7">
    <source>
        <dbReference type="SMART" id="SM00893"/>
    </source>
</evidence>
<name>A0A6N8JLD0_9ACTN</name>
<sequence length="294" mass="29921">MKALVIAERDEAARELAAGARTLADEVVLVTLGATPAGVADKTLVVNVPAGAVADDAYATVRGIFDAEAPAVVLAEPTRHVKSVLGRLAAAAGASVITDVVELTEAGAKSLYFGGVGERVRKSAGDVAFYTVAAGTFDGAAATGADAVEEVAWVAPAAALELVSSREREKGGSDLFKADAVVAAGRGFAEESELDLARELCAKIDGGLACSRPLTEGVDWMPSGTYVGVSGLVLTPKVYVACGISGQMQHMVGCNRSGAVFAINKDKNAPIFKQCDFGLVGDLSEVLPALVAAL</sequence>
<keyword evidence="4" id="KW-0285">Flavoprotein</keyword>
<dbReference type="OrthoDB" id="9770286at2"/>
<feature type="binding site" evidence="6">
    <location>
        <begin position="211"/>
        <end position="212"/>
    </location>
    <ligand>
        <name>FAD</name>
        <dbReference type="ChEBI" id="CHEBI:57692"/>
    </ligand>
</feature>
<dbReference type="InterPro" id="IPR014730">
    <property type="entry name" value="ETF_a/b_N"/>
</dbReference>
<protein>
    <submittedName>
        <fullName evidence="8">Electron transfer flavoprotein subunit alpha/FixB family protein</fullName>
    </submittedName>
</protein>
<evidence type="ECO:0000313" key="8">
    <source>
        <dbReference type="EMBL" id="MVX60715.1"/>
    </source>
</evidence>
<organism evidence="8 9">
    <name type="scientific">Adlercreutzia mucosicola</name>
    <dbReference type="NCBI Taxonomy" id="580026"/>
    <lineage>
        <taxon>Bacteria</taxon>
        <taxon>Bacillati</taxon>
        <taxon>Actinomycetota</taxon>
        <taxon>Coriobacteriia</taxon>
        <taxon>Eggerthellales</taxon>
        <taxon>Eggerthellaceae</taxon>
        <taxon>Adlercreutzia</taxon>
    </lineage>
</organism>
<dbReference type="PANTHER" id="PTHR43153">
    <property type="entry name" value="ELECTRON TRANSFER FLAVOPROTEIN ALPHA"/>
    <property type="match status" value="1"/>
</dbReference>
<reference evidence="8 9" key="1">
    <citation type="submission" date="2019-12" db="EMBL/GenBank/DDBJ databases">
        <title>Microbes associate with the intestines of laboratory mice.</title>
        <authorList>
            <person name="Navarre W."/>
            <person name="Wong E."/>
        </authorList>
    </citation>
    <scope>NUCLEOTIDE SEQUENCE [LARGE SCALE GENOMIC DNA]</scope>
    <source>
        <strain evidence="8 9">NM66_B29</strain>
    </source>
</reference>
<dbReference type="Gene3D" id="3.40.50.620">
    <property type="entry name" value="HUPs"/>
    <property type="match status" value="1"/>
</dbReference>
<comment type="similarity">
    <text evidence="1">Belongs to the ETF alpha-subunit/FixB family.</text>
</comment>
<evidence type="ECO:0000256" key="2">
    <source>
        <dbReference type="ARBA" id="ARBA00011355"/>
    </source>
</evidence>
<evidence type="ECO:0000313" key="9">
    <source>
        <dbReference type="Proteomes" id="UP000463388"/>
    </source>
</evidence>
<evidence type="ECO:0000256" key="5">
    <source>
        <dbReference type="ARBA" id="ARBA00025649"/>
    </source>
</evidence>
<comment type="subunit">
    <text evidence="2">Heterodimer of an alpha and a beta subunit.</text>
</comment>
<feature type="domain" description="Electron transfer flavoprotein alpha/beta-subunit N-terminal" evidence="7">
    <location>
        <begin position="3"/>
        <end position="169"/>
    </location>
</feature>